<feature type="signal peptide" evidence="2">
    <location>
        <begin position="1"/>
        <end position="28"/>
    </location>
</feature>
<dbReference type="InterPro" id="IPR051726">
    <property type="entry name" value="Chitin_Synth_Reg"/>
</dbReference>
<evidence type="ECO:0000313" key="3">
    <source>
        <dbReference type="EMBL" id="ESQ81988.1"/>
    </source>
</evidence>
<dbReference type="InterPro" id="IPR006597">
    <property type="entry name" value="Sel1-like"/>
</dbReference>
<dbReference type="InterPro" id="IPR011990">
    <property type="entry name" value="TPR-like_helical_dom_sf"/>
</dbReference>
<dbReference type="SMART" id="SM00671">
    <property type="entry name" value="SEL1"/>
    <property type="match status" value="4"/>
</dbReference>
<dbReference type="Gene3D" id="1.25.40.10">
    <property type="entry name" value="Tetratricopeptide repeat domain"/>
    <property type="match status" value="2"/>
</dbReference>
<dbReference type="AlphaFoldDB" id="V4QS12"/>
<dbReference type="eggNOG" id="COG0790">
    <property type="taxonomic scope" value="Bacteria"/>
</dbReference>
<name>V4QS12_9CAUL</name>
<evidence type="ECO:0008006" key="5">
    <source>
        <dbReference type="Google" id="ProtNLM"/>
    </source>
</evidence>
<dbReference type="Pfam" id="PF08238">
    <property type="entry name" value="Sel1"/>
    <property type="match status" value="4"/>
</dbReference>
<dbReference type="OrthoDB" id="9797030at2"/>
<dbReference type="PANTHER" id="PTHR46430">
    <property type="entry name" value="PROTEIN SKT5-RELATED"/>
    <property type="match status" value="1"/>
</dbReference>
<sequence>MIKQHKARWQTLLVAVALSISVSTPCLAGSVFFRQMEAVDFCRQQAATNSSSPEKQFCDGVFANEEDYTGAKGSAEIHHAADEGYVYAALYLGEDYYYSDIPANQEKAVYWLEKAAELDSPQAQLLLSHVMSTGTINTRPDNEKALYWLHKAADAGFGNAQAALGYDYAHGILVPRDLNQAVKWYDRASKADRDTETLVAMDFIVGDDDFPKDVKHGVELLTDAAQANYAPAQVYLSEVYRTGMGVAPDLVTADMWFLVAMKTGQDVPTQTSPAEAAMTQAQIAEAHALAETKYAQLVGSKQK</sequence>
<feature type="chain" id="PRO_5004726251" description="Sel1 repeat family protein" evidence="2">
    <location>
        <begin position="29"/>
        <end position="303"/>
    </location>
</feature>
<dbReference type="SUPFAM" id="SSF81901">
    <property type="entry name" value="HCP-like"/>
    <property type="match status" value="1"/>
</dbReference>
<dbReference type="PANTHER" id="PTHR46430:SF3">
    <property type="entry name" value="ACTIVATOR OF C KINASE PROTEIN 1"/>
    <property type="match status" value="1"/>
</dbReference>
<evidence type="ECO:0000256" key="2">
    <source>
        <dbReference type="SAM" id="SignalP"/>
    </source>
</evidence>
<accession>V4QS12</accession>
<keyword evidence="2" id="KW-0732">Signal</keyword>
<dbReference type="Proteomes" id="UP000017837">
    <property type="component" value="Unassembled WGS sequence"/>
</dbReference>
<gene>
    <name evidence="3" type="ORF">ABENE_21315</name>
</gene>
<dbReference type="STRING" id="1121022.GCA_000376105_04402"/>
<comment type="caution">
    <text evidence="3">The sequence shown here is derived from an EMBL/GenBank/DDBJ whole genome shotgun (WGS) entry which is preliminary data.</text>
</comment>
<reference evidence="3 4" key="1">
    <citation type="journal article" date="2014" name="Nature">
        <title>Sequential evolution of bacterial morphology by co-option of a developmental regulator.</title>
        <authorList>
            <person name="Jiang C."/>
            <person name="Brown P.J."/>
            <person name="Ducret A."/>
            <person name="Brun Y.V."/>
        </authorList>
    </citation>
    <scope>NUCLEOTIDE SEQUENCE [LARGE SCALE GENOMIC DNA]</scope>
    <source>
        <strain evidence="3 4">DSM 16100</strain>
    </source>
</reference>
<dbReference type="EMBL" id="AWGB01000081">
    <property type="protein sequence ID" value="ESQ81988.1"/>
    <property type="molecule type" value="Genomic_DNA"/>
</dbReference>
<protein>
    <recommendedName>
        <fullName evidence="5">Sel1 repeat family protein</fullName>
    </recommendedName>
</protein>
<dbReference type="PATRIC" id="fig|1121022.4.peg.4367"/>
<keyword evidence="1" id="KW-0677">Repeat</keyword>
<evidence type="ECO:0000313" key="4">
    <source>
        <dbReference type="Proteomes" id="UP000017837"/>
    </source>
</evidence>
<dbReference type="RefSeq" id="WP_018084082.1">
    <property type="nucleotide sequence ID" value="NZ_AQWM01000061.1"/>
</dbReference>
<keyword evidence="4" id="KW-1185">Reference proteome</keyword>
<organism evidence="3 4">
    <name type="scientific">Asticcacaulis benevestitus DSM 16100 = ATCC BAA-896</name>
    <dbReference type="NCBI Taxonomy" id="1121022"/>
    <lineage>
        <taxon>Bacteria</taxon>
        <taxon>Pseudomonadati</taxon>
        <taxon>Pseudomonadota</taxon>
        <taxon>Alphaproteobacteria</taxon>
        <taxon>Caulobacterales</taxon>
        <taxon>Caulobacteraceae</taxon>
        <taxon>Asticcacaulis</taxon>
    </lineage>
</organism>
<evidence type="ECO:0000256" key="1">
    <source>
        <dbReference type="ARBA" id="ARBA00022737"/>
    </source>
</evidence>
<proteinExistence type="predicted"/>